<accession>A0AA88A332</accession>
<evidence type="ECO:0000313" key="2">
    <source>
        <dbReference type="Proteomes" id="UP001187192"/>
    </source>
</evidence>
<organism evidence="1 2">
    <name type="scientific">Ficus carica</name>
    <name type="common">Common fig</name>
    <dbReference type="NCBI Taxonomy" id="3494"/>
    <lineage>
        <taxon>Eukaryota</taxon>
        <taxon>Viridiplantae</taxon>
        <taxon>Streptophyta</taxon>
        <taxon>Embryophyta</taxon>
        <taxon>Tracheophyta</taxon>
        <taxon>Spermatophyta</taxon>
        <taxon>Magnoliopsida</taxon>
        <taxon>eudicotyledons</taxon>
        <taxon>Gunneridae</taxon>
        <taxon>Pentapetalae</taxon>
        <taxon>rosids</taxon>
        <taxon>fabids</taxon>
        <taxon>Rosales</taxon>
        <taxon>Moraceae</taxon>
        <taxon>Ficeae</taxon>
        <taxon>Ficus</taxon>
    </lineage>
</organism>
<reference evidence="1" key="1">
    <citation type="submission" date="2023-07" db="EMBL/GenBank/DDBJ databases">
        <title>draft genome sequence of fig (Ficus carica).</title>
        <authorList>
            <person name="Takahashi T."/>
            <person name="Nishimura K."/>
        </authorList>
    </citation>
    <scope>NUCLEOTIDE SEQUENCE</scope>
</reference>
<evidence type="ECO:0000313" key="1">
    <source>
        <dbReference type="EMBL" id="GMN44869.1"/>
    </source>
</evidence>
<name>A0AA88A332_FICCA</name>
<proteinExistence type="predicted"/>
<dbReference type="Proteomes" id="UP001187192">
    <property type="component" value="Unassembled WGS sequence"/>
</dbReference>
<sequence length="119" mass="12036">MFPAGKHASGAQAPYIEWANATCPSGLAAGAGNRTGTVAGSVRCQVAGAGCHARGPQRGIAAQRRWWSVSSVPGGASPSAQSDLVGCAQPPAIFPPILEIGLHVLAQPVHCEKWVSVVG</sequence>
<dbReference type="EMBL" id="BTGU01000019">
    <property type="protein sequence ID" value="GMN44869.1"/>
    <property type="molecule type" value="Genomic_DNA"/>
</dbReference>
<protein>
    <submittedName>
        <fullName evidence="1">Uncharacterized protein</fullName>
    </submittedName>
</protein>
<keyword evidence="2" id="KW-1185">Reference proteome</keyword>
<gene>
    <name evidence="1" type="ORF">TIFTF001_014072</name>
</gene>
<dbReference type="AlphaFoldDB" id="A0AA88A332"/>
<comment type="caution">
    <text evidence="1">The sequence shown here is derived from an EMBL/GenBank/DDBJ whole genome shotgun (WGS) entry which is preliminary data.</text>
</comment>